<sequence>MSQNRFFASALAAQASPALRLDSDAAEQRVPVQVLCGWDRPLQYFFLNVETYVPHYPQLEVSVFDNLRHGDASMTVAEVIATLERLGIAYPEGLEAALADQQARNAGNENPEWPSVAPEITPVPPRQATVEPWRLPALPEVKWSGKSFVPLLGQNVTIHMNSIGAGKVQGYFHLDGWLGVLVDVPNLPDWYCRGQNAKPLPHVYGRELEPYS</sequence>
<dbReference type="AlphaFoldDB" id="A0A238ZV80"/>
<protein>
    <submittedName>
        <fullName evidence="1">Uncharacterized protein</fullName>
    </submittedName>
</protein>
<dbReference type="EMBL" id="FZNS01000010">
    <property type="protein sequence ID" value="SNR87317.1"/>
    <property type="molecule type" value="Genomic_DNA"/>
</dbReference>
<proteinExistence type="predicted"/>
<dbReference type="Proteomes" id="UP000198310">
    <property type="component" value="Unassembled WGS sequence"/>
</dbReference>
<name>A0A238ZV80_9BACT</name>
<evidence type="ECO:0000313" key="2">
    <source>
        <dbReference type="Proteomes" id="UP000198310"/>
    </source>
</evidence>
<keyword evidence="2" id="KW-1185">Reference proteome</keyword>
<gene>
    <name evidence="1" type="ORF">SAMN06269173_11011</name>
</gene>
<dbReference type="RefSeq" id="WP_089333693.1">
    <property type="nucleotide sequence ID" value="NZ_FZNS01000010.1"/>
</dbReference>
<accession>A0A238ZV80</accession>
<evidence type="ECO:0000313" key="1">
    <source>
        <dbReference type="EMBL" id="SNR87317.1"/>
    </source>
</evidence>
<reference evidence="2" key="1">
    <citation type="submission" date="2017-06" db="EMBL/GenBank/DDBJ databases">
        <authorList>
            <person name="Varghese N."/>
            <person name="Submissions S."/>
        </authorList>
    </citation>
    <scope>NUCLEOTIDE SEQUENCE [LARGE SCALE GENOMIC DNA]</scope>
    <source>
        <strain evidence="2">DSM 28041</strain>
    </source>
</reference>
<organism evidence="1 2">
    <name type="scientific">Hymenobacter mucosus</name>
    <dbReference type="NCBI Taxonomy" id="1411120"/>
    <lineage>
        <taxon>Bacteria</taxon>
        <taxon>Pseudomonadati</taxon>
        <taxon>Bacteroidota</taxon>
        <taxon>Cytophagia</taxon>
        <taxon>Cytophagales</taxon>
        <taxon>Hymenobacteraceae</taxon>
        <taxon>Hymenobacter</taxon>
    </lineage>
</organism>